<proteinExistence type="predicted"/>
<sequence length="97" mass="11432">MQVLNNQEVFYQWFTQTFLFDDSVMAEGWVSESEMRALAQTMAPQRYPCLATMYPGTPYADSPQAVYFYAEQLLVWLAQFMRCQNLTEEEEREAMCD</sequence>
<keyword evidence="2" id="KW-1185">Reference proteome</keyword>
<name>A0ABN4SY24_9GAMM</name>
<accession>A0ABN4SY24</accession>
<protein>
    <submittedName>
        <fullName evidence="1">Uncharacterized protein</fullName>
    </submittedName>
</protein>
<dbReference type="EMBL" id="CP016043">
    <property type="protein sequence ID" value="AOV97305.1"/>
    <property type="molecule type" value="Genomic_DNA"/>
</dbReference>
<evidence type="ECO:0000313" key="2">
    <source>
        <dbReference type="Proteomes" id="UP000175893"/>
    </source>
</evidence>
<evidence type="ECO:0000313" key="1">
    <source>
        <dbReference type="EMBL" id="AOV97305.1"/>
    </source>
</evidence>
<organism evidence="1 2">
    <name type="scientific">Edwardsiella hoshinae</name>
    <dbReference type="NCBI Taxonomy" id="93378"/>
    <lineage>
        <taxon>Bacteria</taxon>
        <taxon>Pseudomonadati</taxon>
        <taxon>Pseudomonadota</taxon>
        <taxon>Gammaproteobacteria</taxon>
        <taxon>Enterobacterales</taxon>
        <taxon>Hafniaceae</taxon>
        <taxon>Edwardsiella</taxon>
    </lineage>
</organism>
<reference evidence="1 2" key="1">
    <citation type="submission" date="2016-06" db="EMBL/GenBank/DDBJ databases">
        <title>Complete genome sequence of Edwardsiella hoshinae ATCC 35051.</title>
        <authorList>
            <person name="Reichley S.R."/>
            <person name="Waldbieser G.C."/>
            <person name="Lawrence M.L."/>
            <person name="Griffin M.J."/>
        </authorList>
    </citation>
    <scope>NUCLEOTIDE SEQUENCE [LARGE SCALE GENOMIC DNA]</scope>
    <source>
        <strain evidence="1 2">ATCC 35051</strain>
    </source>
</reference>
<dbReference type="Proteomes" id="UP000175893">
    <property type="component" value="Chromosome"/>
</dbReference>
<gene>
    <name evidence="1" type="ORF">A9798_10250</name>
</gene>